<evidence type="ECO:0000256" key="4">
    <source>
        <dbReference type="ARBA" id="ARBA00022989"/>
    </source>
</evidence>
<feature type="region of interest" description="Disordered" evidence="6">
    <location>
        <begin position="271"/>
        <end position="297"/>
    </location>
</feature>
<feature type="transmembrane region" description="Helical" evidence="7">
    <location>
        <begin position="12"/>
        <end position="32"/>
    </location>
</feature>
<feature type="transmembrane region" description="Helical" evidence="7">
    <location>
        <begin position="186"/>
        <end position="210"/>
    </location>
</feature>
<feature type="transmembrane region" description="Helical" evidence="7">
    <location>
        <begin position="124"/>
        <end position="146"/>
    </location>
</feature>
<reference evidence="9" key="1">
    <citation type="journal article" date="2019" name="Int. J. Syst. Evol. Microbiol.">
        <title>The Global Catalogue of Microorganisms (GCM) 10K type strain sequencing project: providing services to taxonomists for standard genome sequencing and annotation.</title>
        <authorList>
            <consortium name="The Broad Institute Genomics Platform"/>
            <consortium name="The Broad Institute Genome Sequencing Center for Infectious Disease"/>
            <person name="Wu L."/>
            <person name="Ma J."/>
        </authorList>
    </citation>
    <scope>NUCLEOTIDE SEQUENCE [LARGE SCALE GENOMIC DNA]</scope>
    <source>
        <strain evidence="9">JCM 17688</strain>
    </source>
</reference>
<organism evidence="8 9">
    <name type="scientific">Tsukamurella soli</name>
    <dbReference type="NCBI Taxonomy" id="644556"/>
    <lineage>
        <taxon>Bacteria</taxon>
        <taxon>Bacillati</taxon>
        <taxon>Actinomycetota</taxon>
        <taxon>Actinomycetes</taxon>
        <taxon>Mycobacteriales</taxon>
        <taxon>Tsukamurellaceae</taxon>
        <taxon>Tsukamurella</taxon>
    </lineage>
</organism>
<dbReference type="RefSeq" id="WP_344997932.1">
    <property type="nucleotide sequence ID" value="NZ_BAABFR010000056.1"/>
</dbReference>
<evidence type="ECO:0000256" key="3">
    <source>
        <dbReference type="ARBA" id="ARBA00022692"/>
    </source>
</evidence>
<name>A0ABP8JXK3_9ACTN</name>
<keyword evidence="2" id="KW-1003">Cell membrane</keyword>
<dbReference type="EMBL" id="BAABFR010000056">
    <property type="protein sequence ID" value="GAA4397501.1"/>
    <property type="molecule type" value="Genomic_DNA"/>
</dbReference>
<keyword evidence="4 7" id="KW-1133">Transmembrane helix</keyword>
<accession>A0ABP8JXK3</accession>
<evidence type="ECO:0000256" key="6">
    <source>
        <dbReference type="SAM" id="MobiDB-lite"/>
    </source>
</evidence>
<feature type="transmembrane region" description="Helical" evidence="7">
    <location>
        <begin position="78"/>
        <end position="104"/>
    </location>
</feature>
<comment type="subcellular location">
    <subcellularLocation>
        <location evidence="1">Cell membrane</location>
        <topology evidence="1">Multi-pass membrane protein</topology>
    </subcellularLocation>
</comment>
<dbReference type="Pfam" id="PF09678">
    <property type="entry name" value="Caa3_CtaG"/>
    <property type="match status" value="1"/>
</dbReference>
<keyword evidence="9" id="KW-1185">Reference proteome</keyword>
<feature type="transmembrane region" description="Helical" evidence="7">
    <location>
        <begin position="240"/>
        <end position="260"/>
    </location>
</feature>
<dbReference type="InterPro" id="IPR019108">
    <property type="entry name" value="Caa3_assmbl_CtaG-rel"/>
</dbReference>
<keyword evidence="3 7" id="KW-0812">Transmembrane</keyword>
<feature type="compositionally biased region" description="Low complexity" evidence="6">
    <location>
        <begin position="282"/>
        <end position="297"/>
    </location>
</feature>
<feature type="transmembrane region" description="Helical" evidence="7">
    <location>
        <begin position="44"/>
        <end position="66"/>
    </location>
</feature>
<proteinExistence type="predicted"/>
<evidence type="ECO:0000313" key="8">
    <source>
        <dbReference type="EMBL" id="GAA4397501.1"/>
    </source>
</evidence>
<sequence>MSIAIPLSAWATWRIDALGIAAVVAALLYLWAAGRTQGRLRVPGARRAAFVVGCVVLVVISCGPVGEYAPRLFWVRALQITVLLYLVPLALTAGTPVTVVAGLLSPTARLRGLHALRGPIPRMLTYPAVTSGLLLVTPWVLLFTGWNIAAMTHPALDLLTRLFLVAAGFGYYYARSQADPVPRRFPQSLSLVITLVESLADGVLGVVVWLGPDIYAGYYRSVGFTEHSQMRDSQMIGAGMLWLLADVIGLPFLMILMTALRREDARRQARVDAAQDEAEMRASLGTAPSAPGSGAPDGGALWWENDPRFADRFHH</sequence>
<evidence type="ECO:0000313" key="9">
    <source>
        <dbReference type="Proteomes" id="UP001500635"/>
    </source>
</evidence>
<keyword evidence="5 7" id="KW-0472">Membrane</keyword>
<comment type="caution">
    <text evidence="8">The sequence shown here is derived from an EMBL/GenBank/DDBJ whole genome shotgun (WGS) entry which is preliminary data.</text>
</comment>
<gene>
    <name evidence="8" type="ORF">GCM10023147_32880</name>
</gene>
<feature type="transmembrane region" description="Helical" evidence="7">
    <location>
        <begin position="158"/>
        <end position="174"/>
    </location>
</feature>
<evidence type="ECO:0000256" key="1">
    <source>
        <dbReference type="ARBA" id="ARBA00004651"/>
    </source>
</evidence>
<protein>
    <submittedName>
        <fullName evidence="8">Cytochrome c oxidase assembly protein</fullName>
    </submittedName>
</protein>
<dbReference type="Proteomes" id="UP001500635">
    <property type="component" value="Unassembled WGS sequence"/>
</dbReference>
<evidence type="ECO:0000256" key="2">
    <source>
        <dbReference type="ARBA" id="ARBA00022475"/>
    </source>
</evidence>
<evidence type="ECO:0000256" key="5">
    <source>
        <dbReference type="ARBA" id="ARBA00023136"/>
    </source>
</evidence>
<evidence type="ECO:0000256" key="7">
    <source>
        <dbReference type="SAM" id="Phobius"/>
    </source>
</evidence>